<keyword evidence="5" id="KW-1185">Reference proteome</keyword>
<dbReference type="InterPro" id="IPR016161">
    <property type="entry name" value="Ald_DH/histidinol_DH"/>
</dbReference>
<keyword evidence="2" id="KW-0560">Oxidoreductase</keyword>
<dbReference type="InterPro" id="IPR015590">
    <property type="entry name" value="Aldehyde_DH_dom"/>
</dbReference>
<dbReference type="Gene3D" id="3.40.309.10">
    <property type="entry name" value="Aldehyde Dehydrogenase, Chain A, domain 2"/>
    <property type="match status" value="1"/>
</dbReference>
<dbReference type="CDD" id="cd07103">
    <property type="entry name" value="ALDH_F5_SSADH_GabD"/>
    <property type="match status" value="1"/>
</dbReference>
<protein>
    <submittedName>
        <fullName evidence="4">Succinate-semialdehyde dehydrogenase / glutarate-semialdehyde dehydrogenase</fullName>
    </submittedName>
</protein>
<dbReference type="Proteomes" id="UP000198788">
    <property type="component" value="Unassembled WGS sequence"/>
</dbReference>
<feature type="domain" description="Aldehyde dehydrogenase" evidence="3">
    <location>
        <begin position="27"/>
        <end position="477"/>
    </location>
</feature>
<dbReference type="PROSITE" id="PS00070">
    <property type="entry name" value="ALDEHYDE_DEHYDR_CYS"/>
    <property type="match status" value="1"/>
</dbReference>
<dbReference type="EMBL" id="FOZV01000001">
    <property type="protein sequence ID" value="SFS36785.1"/>
    <property type="molecule type" value="Genomic_DNA"/>
</dbReference>
<name>A0A1I6P9G6_9CAUL</name>
<dbReference type="GO" id="GO:0009450">
    <property type="term" value="P:gamma-aminobutyric acid catabolic process"/>
    <property type="evidence" value="ECO:0007669"/>
    <property type="project" value="TreeGrafter"/>
</dbReference>
<dbReference type="SUPFAM" id="SSF53720">
    <property type="entry name" value="ALDH-like"/>
    <property type="match status" value="1"/>
</dbReference>
<accession>A0A1I6P9G6</accession>
<dbReference type="InterPro" id="IPR016162">
    <property type="entry name" value="Ald_DH_N"/>
</dbReference>
<dbReference type="GO" id="GO:0004777">
    <property type="term" value="F:succinate-semialdehyde dehydrogenase (NAD+) activity"/>
    <property type="evidence" value="ECO:0007669"/>
    <property type="project" value="TreeGrafter"/>
</dbReference>
<proteinExistence type="inferred from homology"/>
<dbReference type="RefSeq" id="WP_092307238.1">
    <property type="nucleotide sequence ID" value="NZ_FOZV01000001.1"/>
</dbReference>
<dbReference type="InterPro" id="IPR050740">
    <property type="entry name" value="Aldehyde_DH_Superfamily"/>
</dbReference>
<dbReference type="InterPro" id="IPR016163">
    <property type="entry name" value="Ald_DH_C"/>
</dbReference>
<dbReference type="STRING" id="871741.SAMN05192570_0951"/>
<comment type="similarity">
    <text evidence="1">Belongs to the aldehyde dehydrogenase family.</text>
</comment>
<reference evidence="5" key="1">
    <citation type="submission" date="2016-10" db="EMBL/GenBank/DDBJ databases">
        <authorList>
            <person name="Varghese N."/>
            <person name="Submissions S."/>
        </authorList>
    </citation>
    <scope>NUCLEOTIDE SEQUENCE [LARGE SCALE GENOMIC DNA]</scope>
    <source>
        <strain evidence="5">CGMCC 1.10683</strain>
    </source>
</reference>
<dbReference type="AlphaFoldDB" id="A0A1I6P9G6"/>
<organism evidence="4 5">
    <name type="scientific">Brevundimonas viscosa</name>
    <dbReference type="NCBI Taxonomy" id="871741"/>
    <lineage>
        <taxon>Bacteria</taxon>
        <taxon>Pseudomonadati</taxon>
        <taxon>Pseudomonadota</taxon>
        <taxon>Alphaproteobacteria</taxon>
        <taxon>Caulobacterales</taxon>
        <taxon>Caulobacteraceae</taxon>
        <taxon>Brevundimonas</taxon>
    </lineage>
</organism>
<dbReference type="Pfam" id="PF00171">
    <property type="entry name" value="Aldedh"/>
    <property type="match status" value="1"/>
</dbReference>
<sequence>MTQARDAGLKLLREHALIAGQPVTADARIAVDDPATDEIIGHVPDLGAAETERAIRAAHEAFPAWSRSDPHHRAAFLREWARLIDENAGGLGALMALENGKPFEEAKGEVAYANSFIKWFAGEAERLIGETQDSPLGHVILTFREAVGPCAFITPWNFPAAMLTRKLGPALAAGCTAVVKPASQTPFTAIALAELAYQAGLPKGVLSVVTGDAATIGGVLTASPLIRKLSFTGSTPIGRLLAEQCAPTLKRVSMELGGAAPLIVFADADLDLAVAETIRGKFRNSGQTCVCPNRVYVERSVAHDYARRLAEAVSQIPVGGAFDPGVKVGPLIEDKAVRKVQDHLALTKASGGEILTGGEPHALGGRFFQPTVTLGGDDALFRREETFGPLIPVFPFDSEDEVLDKANDSEFGLASYVFTRDLDRAMRMGRRIEAGMCGVNTGIISTAVAPFGGVKQSGYGREGSVHGIDEYVEIKQVTLALR</sequence>
<dbReference type="FunFam" id="3.40.309.10:FF:000004">
    <property type="entry name" value="Succinate-semialdehyde dehydrogenase I"/>
    <property type="match status" value="1"/>
</dbReference>
<evidence type="ECO:0000313" key="4">
    <source>
        <dbReference type="EMBL" id="SFS36785.1"/>
    </source>
</evidence>
<dbReference type="OrthoDB" id="9812625at2"/>
<evidence type="ECO:0000256" key="1">
    <source>
        <dbReference type="ARBA" id="ARBA00009986"/>
    </source>
</evidence>
<gene>
    <name evidence="4" type="ORF">SAMN05192570_0951</name>
</gene>
<dbReference type="PANTHER" id="PTHR43353">
    <property type="entry name" value="SUCCINATE-SEMIALDEHYDE DEHYDROGENASE, MITOCHONDRIAL"/>
    <property type="match status" value="1"/>
</dbReference>
<evidence type="ECO:0000259" key="3">
    <source>
        <dbReference type="Pfam" id="PF00171"/>
    </source>
</evidence>
<evidence type="ECO:0000313" key="5">
    <source>
        <dbReference type="Proteomes" id="UP000198788"/>
    </source>
</evidence>
<dbReference type="Gene3D" id="3.40.605.10">
    <property type="entry name" value="Aldehyde Dehydrogenase, Chain A, domain 1"/>
    <property type="match status" value="1"/>
</dbReference>
<dbReference type="PANTHER" id="PTHR43353:SF5">
    <property type="entry name" value="SUCCINATE-SEMIALDEHYDE DEHYDROGENASE, MITOCHONDRIAL"/>
    <property type="match status" value="1"/>
</dbReference>
<dbReference type="InterPro" id="IPR016160">
    <property type="entry name" value="Ald_DH_CS_CYS"/>
</dbReference>
<dbReference type="FunFam" id="3.40.605.10:FF:000005">
    <property type="entry name" value="Succinate-semialdehyde dehydrogenase I"/>
    <property type="match status" value="1"/>
</dbReference>
<evidence type="ECO:0000256" key="2">
    <source>
        <dbReference type="ARBA" id="ARBA00023002"/>
    </source>
</evidence>